<dbReference type="Proteomes" id="UP000320338">
    <property type="component" value="Unassembled WGS sequence"/>
</dbReference>
<protein>
    <submittedName>
        <fullName evidence="1">Uncharacterized protein</fullName>
    </submittedName>
</protein>
<organism evidence="1 2">
    <name type="scientific">Pseudonocardia hydrocarbonoxydans</name>
    <dbReference type="NCBI Taxonomy" id="76726"/>
    <lineage>
        <taxon>Bacteria</taxon>
        <taxon>Bacillati</taxon>
        <taxon>Actinomycetota</taxon>
        <taxon>Actinomycetes</taxon>
        <taxon>Pseudonocardiales</taxon>
        <taxon>Pseudonocardiaceae</taxon>
        <taxon>Pseudonocardia</taxon>
    </lineage>
</organism>
<comment type="caution">
    <text evidence="1">The sequence shown here is derived from an EMBL/GenBank/DDBJ whole genome shotgun (WGS) entry which is preliminary data.</text>
</comment>
<dbReference type="AlphaFoldDB" id="A0A4Y3WT90"/>
<dbReference type="OrthoDB" id="1680380at2"/>
<evidence type="ECO:0000313" key="2">
    <source>
        <dbReference type="Proteomes" id="UP000320338"/>
    </source>
</evidence>
<keyword evidence="2" id="KW-1185">Reference proteome</keyword>
<evidence type="ECO:0000313" key="1">
    <source>
        <dbReference type="EMBL" id="GEC21728.1"/>
    </source>
</evidence>
<proteinExistence type="predicted"/>
<name>A0A4Y3WT90_9PSEU</name>
<accession>A0A4Y3WT90</accession>
<reference evidence="1 2" key="1">
    <citation type="submission" date="2019-06" db="EMBL/GenBank/DDBJ databases">
        <title>Whole genome shotgun sequence of Pseudonocardia hydrocarbonoxydans NBRC 14498.</title>
        <authorList>
            <person name="Hosoyama A."/>
            <person name="Uohara A."/>
            <person name="Ohji S."/>
            <person name="Ichikawa N."/>
        </authorList>
    </citation>
    <scope>NUCLEOTIDE SEQUENCE [LARGE SCALE GENOMIC DNA]</scope>
    <source>
        <strain evidence="1 2">NBRC 14498</strain>
    </source>
</reference>
<dbReference type="RefSeq" id="WP_141280579.1">
    <property type="nucleotide sequence ID" value="NZ_BAAARZ010000039.1"/>
</dbReference>
<dbReference type="EMBL" id="BJNG01000036">
    <property type="protein sequence ID" value="GEC21728.1"/>
    <property type="molecule type" value="Genomic_DNA"/>
</dbReference>
<gene>
    <name evidence="1" type="ORF">PHY01_40110</name>
</gene>
<sequence>MRGPLVVVDQGTVLRFGVEDLMRYHGPGFPGGVAHGFTAMERALPLLAPDGVPERRAIRLETAFPGPGARDGVELVTRAVTEGRYTVDPALAMVERGTTLERYVFRFRAGDRAVTVAIRDGFVTDEFIALSRQPGRSAAQDAHLAVLKQEMADRLLAVPAAEVYDVVGRG</sequence>